<name>A0A8K0HFQ6_9ROSA</name>
<evidence type="ECO:0000313" key="5">
    <source>
        <dbReference type="Proteomes" id="UP000796880"/>
    </source>
</evidence>
<dbReference type="PANTHER" id="PTHR10971">
    <property type="entry name" value="MRNA EXPORT FACTOR AND BUB3"/>
    <property type="match status" value="1"/>
</dbReference>
<dbReference type="InterPro" id="IPR015943">
    <property type="entry name" value="WD40/YVTN_repeat-like_dom_sf"/>
</dbReference>
<organism evidence="4 5">
    <name type="scientific">Rhamnella rubrinervis</name>
    <dbReference type="NCBI Taxonomy" id="2594499"/>
    <lineage>
        <taxon>Eukaryota</taxon>
        <taxon>Viridiplantae</taxon>
        <taxon>Streptophyta</taxon>
        <taxon>Embryophyta</taxon>
        <taxon>Tracheophyta</taxon>
        <taxon>Spermatophyta</taxon>
        <taxon>Magnoliopsida</taxon>
        <taxon>eudicotyledons</taxon>
        <taxon>Gunneridae</taxon>
        <taxon>Pentapetalae</taxon>
        <taxon>rosids</taxon>
        <taxon>fabids</taxon>
        <taxon>Rosales</taxon>
        <taxon>Rhamnaceae</taxon>
        <taxon>rhamnoid group</taxon>
        <taxon>Rhamneae</taxon>
        <taxon>Rhamnella</taxon>
    </lineage>
</organism>
<sequence length="190" mass="21688">MSQHFKVKSCCLPDRCYALAVRYPLMVVGTADRNLTVFNLLKPQTESMTIKSPLEHQTRCVAAFPDKKGFVIGLIEGKFAIQHFDFLQENFSLECHRDGNEIYSVNSVNFHPAMSRCNQPIPCSAFNKDGSMFAYSVCYDWSRGADNHDPKTAETRIFIHLPEQGDDKGLGKRKGRAREREPGRNRSRRQ</sequence>
<gene>
    <name evidence="4" type="ORF">FNV43_RR07033</name>
</gene>
<reference evidence="4" key="1">
    <citation type="submission" date="2020-03" db="EMBL/GenBank/DDBJ databases">
        <title>A high-quality chromosome-level genome assembly of a woody plant with both climbing and erect habits, Rhamnella rubrinervis.</title>
        <authorList>
            <person name="Lu Z."/>
            <person name="Yang Y."/>
            <person name="Zhu X."/>
            <person name="Sun Y."/>
        </authorList>
    </citation>
    <scope>NUCLEOTIDE SEQUENCE</scope>
    <source>
        <strain evidence="4">BYM</strain>
        <tissue evidence="4">Leaf</tissue>
    </source>
</reference>
<feature type="region of interest" description="Disordered" evidence="3">
    <location>
        <begin position="158"/>
        <end position="190"/>
    </location>
</feature>
<accession>A0A8K0HFQ6</accession>
<dbReference type="OrthoDB" id="256303at2759"/>
<evidence type="ECO:0000313" key="4">
    <source>
        <dbReference type="EMBL" id="KAF3450944.1"/>
    </source>
</evidence>
<proteinExistence type="predicted"/>
<dbReference type="Proteomes" id="UP000796880">
    <property type="component" value="Unassembled WGS sequence"/>
</dbReference>
<keyword evidence="5" id="KW-1185">Reference proteome</keyword>
<evidence type="ECO:0000256" key="2">
    <source>
        <dbReference type="ARBA" id="ARBA00022737"/>
    </source>
</evidence>
<evidence type="ECO:0000256" key="1">
    <source>
        <dbReference type="ARBA" id="ARBA00022574"/>
    </source>
</evidence>
<protein>
    <submittedName>
        <fullName evidence="4">Uncharacterized protein</fullName>
    </submittedName>
</protein>
<keyword evidence="1" id="KW-0853">WD repeat</keyword>
<comment type="caution">
    <text evidence="4">The sequence shown here is derived from an EMBL/GenBank/DDBJ whole genome shotgun (WGS) entry which is preliminary data.</text>
</comment>
<dbReference type="SUPFAM" id="SSF117289">
    <property type="entry name" value="Nucleoporin domain"/>
    <property type="match status" value="1"/>
</dbReference>
<dbReference type="EMBL" id="VOIH02000003">
    <property type="protein sequence ID" value="KAF3450944.1"/>
    <property type="molecule type" value="Genomic_DNA"/>
</dbReference>
<keyword evidence="2" id="KW-0677">Repeat</keyword>
<dbReference type="AlphaFoldDB" id="A0A8K0HFQ6"/>
<evidence type="ECO:0000256" key="3">
    <source>
        <dbReference type="SAM" id="MobiDB-lite"/>
    </source>
</evidence>
<dbReference type="Gene3D" id="2.130.10.10">
    <property type="entry name" value="YVTN repeat-like/Quinoprotein amine dehydrogenase"/>
    <property type="match status" value="1"/>
</dbReference>